<name>A0ABP0E9X6_9ASCO</name>
<evidence type="ECO:0000256" key="2">
    <source>
        <dbReference type="ARBA" id="ARBA00009969"/>
    </source>
</evidence>
<evidence type="ECO:0000256" key="1">
    <source>
        <dbReference type="ARBA" id="ARBA00004651"/>
    </source>
</evidence>
<evidence type="ECO:0000256" key="4">
    <source>
        <dbReference type="ARBA" id="ARBA00022989"/>
    </source>
</evidence>
<evidence type="ECO:0000256" key="6">
    <source>
        <dbReference type="ARBA" id="ARBA00023136"/>
    </source>
</evidence>
<evidence type="ECO:0000256" key="3">
    <source>
        <dbReference type="ARBA" id="ARBA00022692"/>
    </source>
</evidence>
<feature type="transmembrane region" description="Helical" evidence="10">
    <location>
        <begin position="339"/>
        <end position="362"/>
    </location>
</feature>
<evidence type="ECO:0000256" key="9">
    <source>
        <dbReference type="SAM" id="MobiDB-lite"/>
    </source>
</evidence>
<feature type="transmembrane region" description="Helical" evidence="10">
    <location>
        <begin position="254"/>
        <end position="278"/>
    </location>
</feature>
<dbReference type="PANTHER" id="PTHR31465:SF9">
    <property type="entry name" value="SPHINGOID LONG-CHAIN BASE TRANSPORTER RSB1"/>
    <property type="match status" value="1"/>
</dbReference>
<keyword evidence="5" id="KW-0445">Lipid transport</keyword>
<dbReference type="Pfam" id="PF04479">
    <property type="entry name" value="RTA1"/>
    <property type="match status" value="1"/>
</dbReference>
<accession>A0ABP0E9X6</accession>
<evidence type="ECO:0000313" key="12">
    <source>
        <dbReference type="Proteomes" id="UP001497600"/>
    </source>
</evidence>
<dbReference type="PANTHER" id="PTHR31465">
    <property type="entry name" value="PROTEIN RTA1-RELATED"/>
    <property type="match status" value="1"/>
</dbReference>
<keyword evidence="3 10" id="KW-0812">Transmembrane</keyword>
<protein>
    <recommendedName>
        <fullName evidence="8">Sphingoid long-chain base transporter RSB1</fullName>
    </recommendedName>
</protein>
<keyword evidence="6 10" id="KW-0472">Membrane</keyword>
<comment type="similarity">
    <text evidence="2">Belongs to the lipid-translocating exporter (LTE) (TC 9.A.26.1) family.</text>
</comment>
<keyword evidence="5" id="KW-0813">Transport</keyword>
<organism evidence="11 12">
    <name type="scientific">[Candida] anglica</name>
    <dbReference type="NCBI Taxonomy" id="148631"/>
    <lineage>
        <taxon>Eukaryota</taxon>
        <taxon>Fungi</taxon>
        <taxon>Dikarya</taxon>
        <taxon>Ascomycota</taxon>
        <taxon>Saccharomycotina</taxon>
        <taxon>Pichiomycetes</taxon>
        <taxon>Debaryomycetaceae</taxon>
        <taxon>Kurtzmaniella</taxon>
    </lineage>
</organism>
<reference evidence="11 12" key="1">
    <citation type="submission" date="2024-01" db="EMBL/GenBank/DDBJ databases">
        <authorList>
            <consortium name="Genoscope - CEA"/>
            <person name="William W."/>
        </authorList>
    </citation>
    <scope>NUCLEOTIDE SEQUENCE [LARGE SCALE GENOMIC DNA]</scope>
    <source>
        <strain evidence="11 12">29B2s-10</strain>
    </source>
</reference>
<feature type="transmembrane region" description="Helical" evidence="10">
    <location>
        <begin position="215"/>
        <end position="234"/>
    </location>
</feature>
<feature type="region of interest" description="Disordered" evidence="9">
    <location>
        <begin position="422"/>
        <end position="458"/>
    </location>
</feature>
<feature type="transmembrane region" description="Helical" evidence="10">
    <location>
        <begin position="144"/>
        <end position="164"/>
    </location>
</feature>
<proteinExistence type="inferred from homology"/>
<dbReference type="Proteomes" id="UP001497600">
    <property type="component" value="Chromosome B"/>
</dbReference>
<gene>
    <name evidence="11" type="ORF">CAAN4_B11408</name>
</gene>
<evidence type="ECO:0000256" key="5">
    <source>
        <dbReference type="ARBA" id="ARBA00023055"/>
    </source>
</evidence>
<evidence type="ECO:0000256" key="10">
    <source>
        <dbReference type="SAM" id="Phobius"/>
    </source>
</evidence>
<feature type="compositionally biased region" description="Basic and acidic residues" evidence="9">
    <location>
        <begin position="440"/>
        <end position="452"/>
    </location>
</feature>
<feature type="transmembrane region" description="Helical" evidence="10">
    <location>
        <begin position="184"/>
        <end position="203"/>
    </location>
</feature>
<dbReference type="InterPro" id="IPR007568">
    <property type="entry name" value="RTA1"/>
</dbReference>
<sequence>MSSSSFSLTPWTPSTLPTKTVFSTVNPTQTSGLDSLISNAIVSAATETFVGNLISLQQVVQGAQASMSIASAAQVTATATDQTVIEAANQVIFNSSLYLQYKYNEDNIYKYDLIWAPNIIYTILFGVAFFFMVGMLWKSRYHWFNICFVCGIGLEFCGFVMRLVSVTDPISDKPYIGQMVTLTIAPAFIMGGIYFLFAQLVVIHGRQYSILKPMWYSYIFIASDILSLLIQAAGGGAASAASTAHKDPQTGVDMMIAGICFQVFSMTVFVYFLIQLLYRLYFKHSKELNSENGHPLSKPSISNFIKLCLNFPSTREYRMTKLEGFYNPKYSKIRFRKLYAWYPGVLSVSVVLIYIRCIYRVVELVQGFRGWLITREWPLMVLDASMMVTVALLFIPFHPVFVLGTEEIIRVSTIKQNADELVHNPSEGEVEDEYSMENRSTGEEEKSEDKNNTKLFQV</sequence>
<keyword evidence="4 10" id="KW-1133">Transmembrane helix</keyword>
<comment type="subcellular location">
    <subcellularLocation>
        <location evidence="1">Cell membrane</location>
        <topology evidence="1">Multi-pass membrane protein</topology>
    </subcellularLocation>
</comment>
<keyword evidence="12" id="KW-1185">Reference proteome</keyword>
<evidence type="ECO:0000256" key="8">
    <source>
        <dbReference type="ARBA" id="ARBA00041117"/>
    </source>
</evidence>
<feature type="transmembrane region" description="Helical" evidence="10">
    <location>
        <begin position="382"/>
        <end position="403"/>
    </location>
</feature>
<evidence type="ECO:0000256" key="7">
    <source>
        <dbReference type="ARBA" id="ARBA00037472"/>
    </source>
</evidence>
<comment type="function">
    <text evidence="7">Catalyzes the ATP-dependent translocation of sphingoid long-chain bases (LCBs) from the cytoplasmic site toward the extracytoplasmic side of the membrane (flip-flop). Involved in the establishment of the functional lipid asymmetry of the plasma membrane. Regulates intracellular levels of LCBs, sphingolipid precursors that are growth inhibitory at increased levels.</text>
</comment>
<feature type="transmembrane region" description="Helical" evidence="10">
    <location>
        <begin position="119"/>
        <end position="137"/>
    </location>
</feature>
<dbReference type="EMBL" id="OZ004254">
    <property type="protein sequence ID" value="CAK7897790.1"/>
    <property type="molecule type" value="Genomic_DNA"/>
</dbReference>
<evidence type="ECO:0000313" key="11">
    <source>
        <dbReference type="EMBL" id="CAK7897790.1"/>
    </source>
</evidence>